<dbReference type="EMBL" id="KZ819882">
    <property type="protein sequence ID" value="PWN50966.1"/>
    <property type="molecule type" value="Genomic_DNA"/>
</dbReference>
<gene>
    <name evidence="1" type="ORF">IE53DRAFT_71889</name>
</gene>
<proteinExistence type="predicted"/>
<accession>A0ACD0NYS1</accession>
<name>A0ACD0NYS1_9BASI</name>
<protein>
    <submittedName>
        <fullName evidence="1">Uncharacterized protein</fullName>
    </submittedName>
</protein>
<reference evidence="1 2" key="1">
    <citation type="journal article" date="2018" name="Mol. Biol. Evol.">
        <title>Broad Genomic Sampling Reveals a Smut Pathogenic Ancestry of the Fungal Clade Ustilaginomycotina.</title>
        <authorList>
            <person name="Kijpornyongpan T."/>
            <person name="Mondo S.J."/>
            <person name="Barry K."/>
            <person name="Sandor L."/>
            <person name="Lee J."/>
            <person name="Lipzen A."/>
            <person name="Pangilinan J."/>
            <person name="LaButti K."/>
            <person name="Hainaut M."/>
            <person name="Henrissat B."/>
            <person name="Grigoriev I.V."/>
            <person name="Spatafora J.W."/>
            <person name="Aime M.C."/>
        </authorList>
    </citation>
    <scope>NUCLEOTIDE SEQUENCE [LARGE SCALE GENOMIC DNA]</scope>
    <source>
        <strain evidence="1 2">SA 807</strain>
    </source>
</reference>
<sequence length="170" mass="19281">MSPPVPQTPFELAESFNRLPRLENSPSGKVNNEWIFSVRKVDIEPPGLVLHMTNTPSRYTHVEKLPVDHTAFSSPSKLGLPIALCLMKSFVEGLGTSHSLPNERIRPYAPWKWGVGPQDSVLAKEVEKWLKSLKVREELSKVQVFGEDDKKVEDQVWEDFFKTLKSAITL</sequence>
<evidence type="ECO:0000313" key="2">
    <source>
        <dbReference type="Proteomes" id="UP000245626"/>
    </source>
</evidence>
<organism evidence="1 2">
    <name type="scientific">Violaceomyces palustris</name>
    <dbReference type="NCBI Taxonomy" id="1673888"/>
    <lineage>
        <taxon>Eukaryota</taxon>
        <taxon>Fungi</taxon>
        <taxon>Dikarya</taxon>
        <taxon>Basidiomycota</taxon>
        <taxon>Ustilaginomycotina</taxon>
        <taxon>Ustilaginomycetes</taxon>
        <taxon>Violaceomycetales</taxon>
        <taxon>Violaceomycetaceae</taxon>
        <taxon>Violaceomyces</taxon>
    </lineage>
</organism>
<dbReference type="Proteomes" id="UP000245626">
    <property type="component" value="Unassembled WGS sequence"/>
</dbReference>
<evidence type="ECO:0000313" key="1">
    <source>
        <dbReference type="EMBL" id="PWN50966.1"/>
    </source>
</evidence>
<keyword evidence="2" id="KW-1185">Reference proteome</keyword>